<dbReference type="Pfam" id="PF00295">
    <property type="entry name" value="Glyco_hydro_28"/>
    <property type="match status" value="1"/>
</dbReference>
<dbReference type="PANTHER" id="PTHR31884">
    <property type="entry name" value="POLYGALACTURONASE"/>
    <property type="match status" value="1"/>
</dbReference>
<dbReference type="GO" id="GO:0071555">
    <property type="term" value="P:cell wall organization"/>
    <property type="evidence" value="ECO:0007669"/>
    <property type="project" value="UniProtKB-KW"/>
</dbReference>
<dbReference type="GO" id="GO:0004650">
    <property type="term" value="F:polygalacturonase activity"/>
    <property type="evidence" value="ECO:0007669"/>
    <property type="project" value="UniProtKB-EC"/>
</dbReference>
<dbReference type="GO" id="GO:0045490">
    <property type="term" value="P:pectin catabolic process"/>
    <property type="evidence" value="ECO:0007669"/>
    <property type="project" value="TreeGrafter"/>
</dbReference>
<evidence type="ECO:0000256" key="5">
    <source>
        <dbReference type="ARBA" id="ARBA00022801"/>
    </source>
</evidence>
<keyword evidence="7 10" id="KW-0326">Glycosidase</keyword>
<reference evidence="12" key="1">
    <citation type="journal article" date="2023" name="Insect Mol. Biol.">
        <title>Genome sequencing provides insights into the evolution of gene families encoding plant cell wall-degrading enzymes in longhorned beetles.</title>
        <authorList>
            <person name="Shin N.R."/>
            <person name="Okamura Y."/>
            <person name="Kirsch R."/>
            <person name="Pauchet Y."/>
        </authorList>
    </citation>
    <scope>NUCLEOTIDE SEQUENCE</scope>
    <source>
        <strain evidence="12">RBIC_L_NR</strain>
    </source>
</reference>
<evidence type="ECO:0000256" key="6">
    <source>
        <dbReference type="ARBA" id="ARBA00023157"/>
    </source>
</evidence>
<name>A0AAV8ZTG3_9CUCU</name>
<gene>
    <name evidence="12" type="ORF">NQ314_001194</name>
</gene>
<evidence type="ECO:0000256" key="8">
    <source>
        <dbReference type="ARBA" id="ARBA00023316"/>
    </source>
</evidence>
<evidence type="ECO:0000256" key="3">
    <source>
        <dbReference type="ARBA" id="ARBA00022729"/>
    </source>
</evidence>
<dbReference type="PANTHER" id="PTHR31884:SF1">
    <property type="entry name" value="POLYGALACTURONASE"/>
    <property type="match status" value="1"/>
</dbReference>
<keyword evidence="5 10" id="KW-0378">Hydrolase</keyword>
<keyword evidence="8" id="KW-0961">Cell wall biogenesis/degradation</keyword>
<feature type="signal peptide" evidence="11">
    <location>
        <begin position="1"/>
        <end position="26"/>
    </location>
</feature>
<keyword evidence="3 11" id="KW-0732">Signal</keyword>
<evidence type="ECO:0000256" key="7">
    <source>
        <dbReference type="ARBA" id="ARBA00023295"/>
    </source>
</evidence>
<dbReference type="SUPFAM" id="SSF51126">
    <property type="entry name" value="Pectin lyase-like"/>
    <property type="match status" value="1"/>
</dbReference>
<dbReference type="InterPro" id="IPR006626">
    <property type="entry name" value="PbH1"/>
</dbReference>
<sequence length="320" mass="35053">MIYHFNEAMRPSGLFVFLAIFVSAFAEPSPECIVTSFSQVMDITMNCIDIIVRNLTVPAGNTVHFHLKDGASVTFEGTTTFEYFQWPEWGNYLMQFHGNNVNVEGAPDGVTITDWNIDCSYGDGRGGHNTDGFDVISARNVVIKDSTVVNQDDCVAVNQGFNMHFSGLYCNGSHGISLSVGFSKTSHFDNTVRNVTYSNCTVVNSINAIHIKTHNDGGPGVISDVTYENIRFSDIINFGISIQEDYADGGSTGIVKGNVPIVNLIFRDIKGTLSETSTNSTAVYIFCADNGCLDWTWSDISIPAGVIRSWCNFQPKGYTC</sequence>
<comment type="catalytic activity">
    <reaction evidence="9">
        <text>(1,4-alpha-D-galacturonosyl)n+m + H2O = (1,4-alpha-D-galacturonosyl)n + (1,4-alpha-D-galacturonosyl)m.</text>
        <dbReference type="EC" id="3.2.1.15"/>
    </reaction>
</comment>
<evidence type="ECO:0000256" key="4">
    <source>
        <dbReference type="ARBA" id="ARBA00022737"/>
    </source>
</evidence>
<dbReference type="SMART" id="SM00710">
    <property type="entry name" value="PbH1"/>
    <property type="match status" value="4"/>
</dbReference>
<protein>
    <recommendedName>
        <fullName evidence="2">endo-polygalacturonase</fullName>
        <ecNumber evidence="2">3.2.1.15</ecNumber>
    </recommendedName>
</protein>
<proteinExistence type="inferred from homology"/>
<keyword evidence="6" id="KW-1015">Disulfide bond</keyword>
<dbReference type="EMBL" id="JANEYF010000344">
    <property type="protein sequence ID" value="KAJ8970495.1"/>
    <property type="molecule type" value="Genomic_DNA"/>
</dbReference>
<evidence type="ECO:0000256" key="11">
    <source>
        <dbReference type="SAM" id="SignalP"/>
    </source>
</evidence>
<evidence type="ECO:0000313" key="12">
    <source>
        <dbReference type="EMBL" id="KAJ8970495.1"/>
    </source>
</evidence>
<comment type="caution">
    <text evidence="12">The sequence shown here is derived from an EMBL/GenBank/DDBJ whole genome shotgun (WGS) entry which is preliminary data.</text>
</comment>
<comment type="similarity">
    <text evidence="1 10">Belongs to the glycosyl hydrolase 28 family.</text>
</comment>
<feature type="chain" id="PRO_5043395585" description="endo-polygalacturonase" evidence="11">
    <location>
        <begin position="27"/>
        <end position="320"/>
    </location>
</feature>
<dbReference type="GO" id="GO:0005576">
    <property type="term" value="C:extracellular region"/>
    <property type="evidence" value="ECO:0007669"/>
    <property type="project" value="TreeGrafter"/>
</dbReference>
<accession>A0AAV8ZTG3</accession>
<dbReference type="Gene3D" id="2.160.20.10">
    <property type="entry name" value="Single-stranded right-handed beta-helix, Pectin lyase-like"/>
    <property type="match status" value="2"/>
</dbReference>
<dbReference type="AlphaFoldDB" id="A0AAV8ZTG3"/>
<dbReference type="InterPro" id="IPR011050">
    <property type="entry name" value="Pectin_lyase_fold/virulence"/>
</dbReference>
<keyword evidence="4" id="KW-0677">Repeat</keyword>
<organism evidence="12 13">
    <name type="scientific">Rhamnusium bicolor</name>
    <dbReference type="NCBI Taxonomy" id="1586634"/>
    <lineage>
        <taxon>Eukaryota</taxon>
        <taxon>Metazoa</taxon>
        <taxon>Ecdysozoa</taxon>
        <taxon>Arthropoda</taxon>
        <taxon>Hexapoda</taxon>
        <taxon>Insecta</taxon>
        <taxon>Pterygota</taxon>
        <taxon>Neoptera</taxon>
        <taxon>Endopterygota</taxon>
        <taxon>Coleoptera</taxon>
        <taxon>Polyphaga</taxon>
        <taxon>Cucujiformia</taxon>
        <taxon>Chrysomeloidea</taxon>
        <taxon>Cerambycidae</taxon>
        <taxon>Lepturinae</taxon>
        <taxon>Rhagiini</taxon>
        <taxon>Rhamnusium</taxon>
    </lineage>
</organism>
<keyword evidence="13" id="KW-1185">Reference proteome</keyword>
<dbReference type="InterPro" id="IPR012334">
    <property type="entry name" value="Pectin_lyas_fold"/>
</dbReference>
<dbReference type="Proteomes" id="UP001162156">
    <property type="component" value="Unassembled WGS sequence"/>
</dbReference>
<evidence type="ECO:0000256" key="2">
    <source>
        <dbReference type="ARBA" id="ARBA00012736"/>
    </source>
</evidence>
<dbReference type="EC" id="3.2.1.15" evidence="2"/>
<evidence type="ECO:0000313" key="13">
    <source>
        <dbReference type="Proteomes" id="UP001162156"/>
    </source>
</evidence>
<dbReference type="InterPro" id="IPR050434">
    <property type="entry name" value="Glycosyl_hydrlase_28"/>
</dbReference>
<evidence type="ECO:0000256" key="9">
    <source>
        <dbReference type="ARBA" id="ARBA00034074"/>
    </source>
</evidence>
<dbReference type="InterPro" id="IPR000743">
    <property type="entry name" value="Glyco_hydro_28"/>
</dbReference>
<evidence type="ECO:0000256" key="1">
    <source>
        <dbReference type="ARBA" id="ARBA00008834"/>
    </source>
</evidence>
<evidence type="ECO:0000256" key="10">
    <source>
        <dbReference type="RuleBase" id="RU361169"/>
    </source>
</evidence>